<accession>A0ABR8PCR3</accession>
<protein>
    <submittedName>
        <fullName evidence="1">Uncharacterized protein</fullName>
    </submittedName>
</protein>
<proteinExistence type="predicted"/>
<reference evidence="1 2" key="1">
    <citation type="submission" date="2020-08" db="EMBL/GenBank/DDBJ databases">
        <title>A Genomic Blueprint of the Chicken Gut Microbiome.</title>
        <authorList>
            <person name="Gilroy R."/>
            <person name="Ravi A."/>
            <person name="Getino M."/>
            <person name="Pursley I."/>
            <person name="Horton D.L."/>
            <person name="Alikhan N.-F."/>
            <person name="Baker D."/>
            <person name="Gharbi K."/>
            <person name="Hall N."/>
            <person name="Watson M."/>
            <person name="Adriaenssens E.M."/>
            <person name="Foster-Nyarko E."/>
            <person name="Jarju S."/>
            <person name="Secka A."/>
            <person name="Antonio M."/>
            <person name="Oren A."/>
            <person name="Chaudhuri R."/>
            <person name="La Ragione R.M."/>
            <person name="Hildebrand F."/>
            <person name="Pallen M.J."/>
        </authorList>
    </citation>
    <scope>NUCLEOTIDE SEQUENCE [LARGE SCALE GENOMIC DNA]</scope>
    <source>
        <strain evidence="1 2">Sa3CUN2</strain>
    </source>
</reference>
<organism evidence="1 2">
    <name type="scientific">Limosilactobacillus avistercoris</name>
    <dbReference type="NCBI Taxonomy" id="2762243"/>
    <lineage>
        <taxon>Bacteria</taxon>
        <taxon>Bacillati</taxon>
        <taxon>Bacillota</taxon>
        <taxon>Bacilli</taxon>
        <taxon>Lactobacillales</taxon>
        <taxon>Lactobacillaceae</taxon>
        <taxon>Limosilactobacillus</taxon>
    </lineage>
</organism>
<evidence type="ECO:0000313" key="2">
    <source>
        <dbReference type="Proteomes" id="UP000616837"/>
    </source>
</evidence>
<dbReference type="EMBL" id="JACSQW010000010">
    <property type="protein sequence ID" value="MBD7895094.1"/>
    <property type="molecule type" value="Genomic_DNA"/>
</dbReference>
<dbReference type="RefSeq" id="WP_191684433.1">
    <property type="nucleotide sequence ID" value="NZ_JACSQW010000010.1"/>
</dbReference>
<comment type="caution">
    <text evidence="1">The sequence shown here is derived from an EMBL/GenBank/DDBJ whole genome shotgun (WGS) entry which is preliminary data.</text>
</comment>
<keyword evidence="2" id="KW-1185">Reference proteome</keyword>
<sequence length="90" mass="10452">MREIPIKQAHAILKRFLKGKGIQQIQLLTKKKDRSLSVKTNKGELMIIEQGYVDKITNYSLNNGEAKHALMTAFKREFPRSHQLYLNQRG</sequence>
<evidence type="ECO:0000313" key="1">
    <source>
        <dbReference type="EMBL" id="MBD7895094.1"/>
    </source>
</evidence>
<dbReference type="Proteomes" id="UP000616837">
    <property type="component" value="Unassembled WGS sequence"/>
</dbReference>
<gene>
    <name evidence="1" type="ORF">H9564_05130</name>
</gene>
<name>A0ABR8PCR3_9LACO</name>